<evidence type="ECO:0000256" key="3">
    <source>
        <dbReference type="ARBA" id="ARBA00022553"/>
    </source>
</evidence>
<name>A0ABV2BVJ0_9GAMM</name>
<dbReference type="InterPro" id="IPR004358">
    <property type="entry name" value="Sig_transdc_His_kin-like_C"/>
</dbReference>
<evidence type="ECO:0000259" key="10">
    <source>
        <dbReference type="PROSITE" id="PS50110"/>
    </source>
</evidence>
<dbReference type="RefSeq" id="WP_353896522.1">
    <property type="nucleotide sequence ID" value="NZ_JBEVCJ010000015.1"/>
</dbReference>
<evidence type="ECO:0000259" key="9">
    <source>
        <dbReference type="PROSITE" id="PS50109"/>
    </source>
</evidence>
<evidence type="ECO:0000256" key="5">
    <source>
        <dbReference type="PROSITE-ProRule" id="PRU00110"/>
    </source>
</evidence>
<dbReference type="PRINTS" id="PR00344">
    <property type="entry name" value="BCTRLSENSOR"/>
</dbReference>
<dbReference type="PROSITE" id="PS50894">
    <property type="entry name" value="HPT"/>
    <property type="match status" value="1"/>
</dbReference>
<dbReference type="InterPro" id="IPR003661">
    <property type="entry name" value="HisK_dim/P_dom"/>
</dbReference>
<feature type="domain" description="Response regulatory" evidence="10">
    <location>
        <begin position="724"/>
        <end position="840"/>
    </location>
</feature>
<evidence type="ECO:0000259" key="11">
    <source>
        <dbReference type="PROSITE" id="PS50894"/>
    </source>
</evidence>
<reference evidence="12 13" key="1">
    <citation type="submission" date="2024-06" db="EMBL/GenBank/DDBJ databases">
        <authorList>
            <person name="Li F."/>
        </authorList>
    </citation>
    <scope>NUCLEOTIDE SEQUENCE [LARGE SCALE GENOMIC DNA]</scope>
    <source>
        <strain evidence="12 13">GXAS 311</strain>
    </source>
</reference>
<feature type="domain" description="HPt" evidence="11">
    <location>
        <begin position="904"/>
        <end position="1004"/>
    </location>
</feature>
<gene>
    <name evidence="12" type="ORF">ABVT43_12415</name>
</gene>
<dbReference type="SUPFAM" id="SSF55874">
    <property type="entry name" value="ATPase domain of HSP90 chaperone/DNA topoisomerase II/histidine kinase"/>
    <property type="match status" value="1"/>
</dbReference>
<accession>A0ABV2BVJ0</accession>
<dbReference type="InterPro" id="IPR036641">
    <property type="entry name" value="HPT_dom_sf"/>
</dbReference>
<dbReference type="InterPro" id="IPR025293">
    <property type="entry name" value="YfiR/HmsC-like"/>
</dbReference>
<feature type="transmembrane region" description="Helical" evidence="8">
    <location>
        <begin position="20"/>
        <end position="39"/>
    </location>
</feature>
<keyword evidence="13" id="KW-1185">Reference proteome</keyword>
<dbReference type="SUPFAM" id="SSF52172">
    <property type="entry name" value="CheY-like"/>
    <property type="match status" value="1"/>
</dbReference>
<dbReference type="PROSITE" id="PS50110">
    <property type="entry name" value="RESPONSE_REGULATORY"/>
    <property type="match status" value="1"/>
</dbReference>
<evidence type="ECO:0000313" key="13">
    <source>
        <dbReference type="Proteomes" id="UP001548189"/>
    </source>
</evidence>
<dbReference type="SMART" id="SM00448">
    <property type="entry name" value="REC"/>
    <property type="match status" value="1"/>
</dbReference>
<dbReference type="EMBL" id="JBEVCJ010000015">
    <property type="protein sequence ID" value="MET1255935.1"/>
    <property type="molecule type" value="Genomic_DNA"/>
</dbReference>
<dbReference type="Gene3D" id="3.40.50.2300">
    <property type="match status" value="1"/>
</dbReference>
<evidence type="ECO:0000256" key="4">
    <source>
        <dbReference type="ARBA" id="ARBA00023012"/>
    </source>
</evidence>
<dbReference type="Gene3D" id="1.20.120.160">
    <property type="entry name" value="HPT domain"/>
    <property type="match status" value="1"/>
</dbReference>
<dbReference type="SMART" id="SM00388">
    <property type="entry name" value="HisKA"/>
    <property type="match status" value="1"/>
</dbReference>
<dbReference type="InterPro" id="IPR036097">
    <property type="entry name" value="HisK_dim/P_sf"/>
</dbReference>
<evidence type="ECO:0000256" key="2">
    <source>
        <dbReference type="ARBA" id="ARBA00012438"/>
    </source>
</evidence>
<dbReference type="Pfam" id="PF02518">
    <property type="entry name" value="HATPase_c"/>
    <property type="match status" value="1"/>
</dbReference>
<dbReference type="Pfam" id="PF13689">
    <property type="entry name" value="DUF4154"/>
    <property type="match status" value="1"/>
</dbReference>
<dbReference type="Pfam" id="PF01627">
    <property type="entry name" value="Hpt"/>
    <property type="match status" value="1"/>
</dbReference>
<dbReference type="Gene3D" id="3.30.565.10">
    <property type="entry name" value="Histidine kinase-like ATPase, C-terminal domain"/>
    <property type="match status" value="1"/>
</dbReference>
<keyword evidence="3 6" id="KW-0597">Phosphoprotein</keyword>
<comment type="catalytic activity">
    <reaction evidence="1">
        <text>ATP + protein L-histidine = ADP + protein N-phospho-L-histidine.</text>
        <dbReference type="EC" id="2.7.13.3"/>
    </reaction>
</comment>
<keyword evidence="8" id="KW-1133">Transmembrane helix</keyword>
<dbReference type="PANTHER" id="PTHR45339:SF3">
    <property type="entry name" value="HISTIDINE KINASE"/>
    <property type="match status" value="1"/>
</dbReference>
<proteinExistence type="predicted"/>
<feature type="transmembrane region" description="Helical" evidence="8">
    <location>
        <begin position="271"/>
        <end position="292"/>
    </location>
</feature>
<keyword evidence="8" id="KW-0472">Membrane</keyword>
<feature type="modified residue" description="Phosphohistidine" evidence="5">
    <location>
        <position position="943"/>
    </location>
</feature>
<dbReference type="Pfam" id="PF00512">
    <property type="entry name" value="HisKA"/>
    <property type="match status" value="1"/>
</dbReference>
<dbReference type="CDD" id="cd00082">
    <property type="entry name" value="HisKA"/>
    <property type="match status" value="1"/>
</dbReference>
<dbReference type="SMART" id="SM00387">
    <property type="entry name" value="HATPase_c"/>
    <property type="match status" value="1"/>
</dbReference>
<dbReference type="InterPro" id="IPR003594">
    <property type="entry name" value="HATPase_dom"/>
</dbReference>
<evidence type="ECO:0000256" key="7">
    <source>
        <dbReference type="SAM" id="Coils"/>
    </source>
</evidence>
<dbReference type="InterPro" id="IPR036890">
    <property type="entry name" value="HATPase_C_sf"/>
</dbReference>
<evidence type="ECO:0000256" key="1">
    <source>
        <dbReference type="ARBA" id="ARBA00000085"/>
    </source>
</evidence>
<dbReference type="CDD" id="cd17546">
    <property type="entry name" value="REC_hyHK_CKI1_RcsC-like"/>
    <property type="match status" value="1"/>
</dbReference>
<organism evidence="12 13">
    <name type="scientific">Aliikangiella maris</name>
    <dbReference type="NCBI Taxonomy" id="3162458"/>
    <lineage>
        <taxon>Bacteria</taxon>
        <taxon>Pseudomonadati</taxon>
        <taxon>Pseudomonadota</taxon>
        <taxon>Gammaproteobacteria</taxon>
        <taxon>Oceanospirillales</taxon>
        <taxon>Pleioneaceae</taxon>
        <taxon>Aliikangiella</taxon>
    </lineage>
</organism>
<dbReference type="Gene3D" id="1.10.287.130">
    <property type="match status" value="1"/>
</dbReference>
<evidence type="ECO:0000256" key="6">
    <source>
        <dbReference type="PROSITE-ProRule" id="PRU00169"/>
    </source>
</evidence>
<feature type="modified residue" description="4-aspartylphosphate" evidence="6">
    <location>
        <position position="773"/>
    </location>
</feature>
<dbReference type="PROSITE" id="PS50109">
    <property type="entry name" value="HIS_KIN"/>
    <property type="match status" value="1"/>
</dbReference>
<dbReference type="CDD" id="cd16922">
    <property type="entry name" value="HATPase_EvgS-ArcB-TorS-like"/>
    <property type="match status" value="1"/>
</dbReference>
<feature type="coiled-coil region" evidence="7">
    <location>
        <begin position="303"/>
        <end position="330"/>
    </location>
</feature>
<keyword evidence="7" id="KW-0175">Coiled coil</keyword>
<sequence>MLINNRQNQHTFGLNSLSHIFQLILLLMLGTIWLLPVNAEQQATPNMERAKVITALLKEIKWANHQSKKDIRLGVIGQSDVLVDLLKKQIPQTSPVLISKENAQNASRKHQPYDILFIHNQHDHILPLITSKLADSNTIVISENTQHKIFSTINLQFINGGIKSFEINPISLENSHYKLTPALLKLGGKTLNQQELMQHANQAFINQNDLLQQQQILVSQYHARMNDLQQNNTAAPNKTYIISSEQQNSLLQKQKRNLLAQSETIKTQQGWLIFVGSLLLIISASLGVIIYLNTARKKSNYELMQKNIALNNAQKALRIARDQAQLANEAKSSFLANMSHEIRTPMNAIIGMLHLTQKTELSNKQENYIQKIDAAANSLLKIINDILDFSKVEAGKLTIENIEFDLSKILDNLTHLTGIKIQQKDLELLYDIDPQIPEKLIGDPFRLTQVLINLTNNAMKFTASGFVKLSVELDSIKNDKLKLYFKVSDSGIGMTKEVCEKLFNPFDQADSSTTRKFGGTGLGLAICKKLVESMGGNISVSSSPNQGSIFQFTVELGYHSSTNILQRAEKYQPLNNFCFYSFVTSVQNGSIIQSILHNFECHFISCSTLDEFVAQLNQNPNFKPVLMIDFSLAEKYQLPIIQLKEQHQFQLVILSVTICEQETQQLKNLKPDLVIKKPLTPSSILDGLMILKGIKNSIKKSSRLVYYADKDESAKILEKLASAHVLVVEDNEINQEVAKEILSQIIGKVTLANNGAEAVKLVCQEKFDCILMDIQMPIMDGYEATRTIRQQYSKLELPIIAMTANALGTDREKCLAVGMNEHISKPIKIAELFQALNYEINRNDNYNFEHNKQSISPVSLTKSTSKALDNMDNTTLSNAKKQTVTETDTDINIDVESGSEMMGGTQEFFDLLDKFKSQQSDFIKRCNQFYAKQDLSYIAKEAHNLKGVSANLFIHQLPEQAHHLTQACRQENRNLVKQRLEELGVSLSNVFQQIERLNRQKVQD</sequence>
<keyword evidence="8" id="KW-0812">Transmembrane</keyword>
<dbReference type="Proteomes" id="UP001548189">
    <property type="component" value="Unassembled WGS sequence"/>
</dbReference>
<dbReference type="PANTHER" id="PTHR45339">
    <property type="entry name" value="HYBRID SIGNAL TRANSDUCTION HISTIDINE KINASE J"/>
    <property type="match status" value="1"/>
</dbReference>
<dbReference type="InterPro" id="IPR005467">
    <property type="entry name" value="His_kinase_dom"/>
</dbReference>
<dbReference type="InterPro" id="IPR011006">
    <property type="entry name" value="CheY-like_superfamily"/>
</dbReference>
<dbReference type="SUPFAM" id="SSF47384">
    <property type="entry name" value="Homodimeric domain of signal transducing histidine kinase"/>
    <property type="match status" value="1"/>
</dbReference>
<dbReference type="InterPro" id="IPR008207">
    <property type="entry name" value="Sig_transdc_His_kin_Hpt_dom"/>
</dbReference>
<keyword evidence="4" id="KW-0902">Two-component regulatory system</keyword>
<dbReference type="Pfam" id="PF00072">
    <property type="entry name" value="Response_reg"/>
    <property type="match status" value="1"/>
</dbReference>
<feature type="domain" description="Histidine kinase" evidence="9">
    <location>
        <begin position="337"/>
        <end position="558"/>
    </location>
</feature>
<dbReference type="InterPro" id="IPR001789">
    <property type="entry name" value="Sig_transdc_resp-reg_receiver"/>
</dbReference>
<evidence type="ECO:0000256" key="8">
    <source>
        <dbReference type="SAM" id="Phobius"/>
    </source>
</evidence>
<dbReference type="EC" id="2.7.13.3" evidence="2"/>
<dbReference type="SUPFAM" id="SSF47226">
    <property type="entry name" value="Histidine-containing phosphotransfer domain, HPT domain"/>
    <property type="match status" value="1"/>
</dbReference>
<protein>
    <recommendedName>
        <fullName evidence="2">histidine kinase</fullName>
        <ecNumber evidence="2">2.7.13.3</ecNumber>
    </recommendedName>
</protein>
<comment type="caution">
    <text evidence="12">The sequence shown here is derived from an EMBL/GenBank/DDBJ whole genome shotgun (WGS) entry which is preliminary data.</text>
</comment>
<evidence type="ECO:0000313" key="12">
    <source>
        <dbReference type="EMBL" id="MET1255935.1"/>
    </source>
</evidence>